<protein>
    <recommendedName>
        <fullName evidence="3">Transposase</fullName>
    </recommendedName>
</protein>
<sequence length="75" mass="8901">MAGNVRRKAKGGRFLWQYGEKWMTEQRQEKLSWLRGQMKMTSQGWTLKELAKDIWSRLYNEQSRHGWLQVGGSGQ</sequence>
<evidence type="ECO:0008006" key="3">
    <source>
        <dbReference type="Google" id="ProtNLM"/>
    </source>
</evidence>
<dbReference type="Proteomes" id="UP000264980">
    <property type="component" value="Chromosome"/>
</dbReference>
<accession>A0A345CYB7</accession>
<dbReference type="EMBL" id="CP013970">
    <property type="protein sequence ID" value="AXF78434.1"/>
    <property type="molecule type" value="Genomic_DNA"/>
</dbReference>
<gene>
    <name evidence="1" type="ORF">AV903_24445</name>
</gene>
<proteinExistence type="predicted"/>
<evidence type="ECO:0000313" key="1">
    <source>
        <dbReference type="EMBL" id="AXF78434.1"/>
    </source>
</evidence>
<name>A0A345CYB7_9GAMM</name>
<dbReference type="AlphaFoldDB" id="A0A345CYB7"/>
<reference evidence="1 2" key="1">
    <citation type="submission" date="2016-01" db="EMBL/GenBank/DDBJ databases">
        <authorList>
            <person name="Oliw E.H."/>
        </authorList>
    </citation>
    <scope>NUCLEOTIDE SEQUENCE [LARGE SCALE GENOMIC DNA]</scope>
    <source>
        <strain evidence="1 2">MDcuke</strain>
    </source>
</reference>
<organism evidence="1 2">
    <name type="scientific">Erwinia tracheiphila</name>
    <dbReference type="NCBI Taxonomy" id="65700"/>
    <lineage>
        <taxon>Bacteria</taxon>
        <taxon>Pseudomonadati</taxon>
        <taxon>Pseudomonadota</taxon>
        <taxon>Gammaproteobacteria</taxon>
        <taxon>Enterobacterales</taxon>
        <taxon>Erwiniaceae</taxon>
        <taxon>Erwinia</taxon>
    </lineage>
</organism>
<evidence type="ECO:0000313" key="2">
    <source>
        <dbReference type="Proteomes" id="UP000264980"/>
    </source>
</evidence>